<name>A0A4Y2IA30_ARAVE</name>
<evidence type="ECO:0000313" key="2">
    <source>
        <dbReference type="Proteomes" id="UP000499080"/>
    </source>
</evidence>
<sequence>MVNVHYTDDFNDKKILHFFQLNNFLNSQQRNVSHLKFLKEGDRHSMKGLKLSQMRFQTDENPAHFNDKEHLNITFGQTWNAMEARFIDLLDHRTYYAVTVSSRIK</sequence>
<gene>
    <name evidence="1" type="ORF">AVEN_133569_1</name>
</gene>
<evidence type="ECO:0000313" key="1">
    <source>
        <dbReference type="EMBL" id="GBM73936.1"/>
    </source>
</evidence>
<keyword evidence="2" id="KW-1185">Reference proteome</keyword>
<protein>
    <submittedName>
        <fullName evidence="1">Uncharacterized protein</fullName>
    </submittedName>
</protein>
<dbReference type="AlphaFoldDB" id="A0A4Y2IA30"/>
<reference evidence="1 2" key="1">
    <citation type="journal article" date="2019" name="Sci. Rep.">
        <title>Orb-weaving spider Araneus ventricosus genome elucidates the spidroin gene catalogue.</title>
        <authorList>
            <person name="Kono N."/>
            <person name="Nakamura H."/>
            <person name="Ohtoshi R."/>
            <person name="Moran D.A.P."/>
            <person name="Shinohara A."/>
            <person name="Yoshida Y."/>
            <person name="Fujiwara M."/>
            <person name="Mori M."/>
            <person name="Tomita M."/>
            <person name="Arakawa K."/>
        </authorList>
    </citation>
    <scope>NUCLEOTIDE SEQUENCE [LARGE SCALE GENOMIC DNA]</scope>
</reference>
<organism evidence="1 2">
    <name type="scientific">Araneus ventricosus</name>
    <name type="common">Orbweaver spider</name>
    <name type="synonym">Epeira ventricosa</name>
    <dbReference type="NCBI Taxonomy" id="182803"/>
    <lineage>
        <taxon>Eukaryota</taxon>
        <taxon>Metazoa</taxon>
        <taxon>Ecdysozoa</taxon>
        <taxon>Arthropoda</taxon>
        <taxon>Chelicerata</taxon>
        <taxon>Arachnida</taxon>
        <taxon>Araneae</taxon>
        <taxon>Araneomorphae</taxon>
        <taxon>Entelegynae</taxon>
        <taxon>Araneoidea</taxon>
        <taxon>Araneidae</taxon>
        <taxon>Araneus</taxon>
    </lineage>
</organism>
<dbReference type="EMBL" id="BGPR01002466">
    <property type="protein sequence ID" value="GBM73936.1"/>
    <property type="molecule type" value="Genomic_DNA"/>
</dbReference>
<accession>A0A4Y2IA30</accession>
<proteinExistence type="predicted"/>
<comment type="caution">
    <text evidence="1">The sequence shown here is derived from an EMBL/GenBank/DDBJ whole genome shotgun (WGS) entry which is preliminary data.</text>
</comment>
<dbReference type="Proteomes" id="UP000499080">
    <property type="component" value="Unassembled WGS sequence"/>
</dbReference>